<sequence length="105" mass="11488">MEVPNYTELLTALRAAHREIGDGLTGQSRRSPSGSLAYAYGSIETALRIAESVLTGQECALPACKNPIPHREPGQPGRTALYCGKRCRDRAAYQTRKQREQRAGS</sequence>
<proteinExistence type="predicted"/>
<comment type="caution">
    <text evidence="1">The sequence shown here is derived from an EMBL/GenBank/DDBJ whole genome shotgun (WGS) entry which is preliminary data.</text>
</comment>
<evidence type="ECO:0000313" key="1">
    <source>
        <dbReference type="EMBL" id="GHG66216.1"/>
    </source>
</evidence>
<dbReference type="AlphaFoldDB" id="A0A919F0R0"/>
<name>A0A919F0R0_9ACTN</name>
<protein>
    <submittedName>
        <fullName evidence="1">Uncharacterized protein</fullName>
    </submittedName>
</protein>
<dbReference type="EMBL" id="BNBF01000021">
    <property type="protein sequence ID" value="GHG66216.1"/>
    <property type="molecule type" value="Genomic_DNA"/>
</dbReference>
<organism evidence="1 2">
    <name type="scientific">Streptomyces capoamus</name>
    <dbReference type="NCBI Taxonomy" id="68183"/>
    <lineage>
        <taxon>Bacteria</taxon>
        <taxon>Bacillati</taxon>
        <taxon>Actinomycetota</taxon>
        <taxon>Actinomycetes</taxon>
        <taxon>Kitasatosporales</taxon>
        <taxon>Streptomycetaceae</taxon>
        <taxon>Streptomyces</taxon>
    </lineage>
</organism>
<accession>A0A919F0R0</accession>
<reference evidence="2" key="1">
    <citation type="journal article" date="2019" name="Int. J. Syst. Evol. Microbiol.">
        <title>The Global Catalogue of Microorganisms (GCM) 10K type strain sequencing project: providing services to taxonomists for standard genome sequencing and annotation.</title>
        <authorList>
            <consortium name="The Broad Institute Genomics Platform"/>
            <consortium name="The Broad Institute Genome Sequencing Center for Infectious Disease"/>
            <person name="Wu L."/>
            <person name="Ma J."/>
        </authorList>
    </citation>
    <scope>NUCLEOTIDE SEQUENCE [LARGE SCALE GENOMIC DNA]</scope>
    <source>
        <strain evidence="2">JCM 4253</strain>
    </source>
</reference>
<evidence type="ECO:0000313" key="2">
    <source>
        <dbReference type="Proteomes" id="UP000619355"/>
    </source>
</evidence>
<gene>
    <name evidence="1" type="ORF">GCM10018980_58420</name>
</gene>
<keyword evidence="2" id="KW-1185">Reference proteome</keyword>
<dbReference type="Proteomes" id="UP000619355">
    <property type="component" value="Unassembled WGS sequence"/>
</dbReference>